<feature type="region of interest" description="Disordered" evidence="1">
    <location>
        <begin position="1"/>
        <end position="50"/>
    </location>
</feature>
<reference evidence="3 4" key="1">
    <citation type="journal article" date="2021" name="Elife">
        <title>Chloroplast acquisition without the gene transfer in kleptoplastic sea slugs, Plakobranchus ocellatus.</title>
        <authorList>
            <person name="Maeda T."/>
            <person name="Takahashi S."/>
            <person name="Yoshida T."/>
            <person name="Shimamura S."/>
            <person name="Takaki Y."/>
            <person name="Nagai Y."/>
            <person name="Toyoda A."/>
            <person name="Suzuki Y."/>
            <person name="Arimoto A."/>
            <person name="Ishii H."/>
            <person name="Satoh N."/>
            <person name="Nishiyama T."/>
            <person name="Hasebe M."/>
            <person name="Maruyama T."/>
            <person name="Minagawa J."/>
            <person name="Obokata J."/>
            <person name="Shigenobu S."/>
        </authorList>
    </citation>
    <scope>NUCLEOTIDE SEQUENCE [LARGE SCALE GENOMIC DNA]</scope>
</reference>
<keyword evidence="4" id="KW-1185">Reference proteome</keyword>
<dbReference type="EMBL" id="BLXT01000663">
    <property type="protein sequence ID" value="GFN79457.1"/>
    <property type="molecule type" value="Genomic_DNA"/>
</dbReference>
<proteinExistence type="predicted"/>
<name>A0AAV3YAB8_9GAST</name>
<evidence type="ECO:0000313" key="3">
    <source>
        <dbReference type="EMBL" id="GFN79457.1"/>
    </source>
</evidence>
<evidence type="ECO:0000256" key="1">
    <source>
        <dbReference type="SAM" id="MobiDB-lite"/>
    </source>
</evidence>
<feature type="transmembrane region" description="Helical" evidence="2">
    <location>
        <begin position="182"/>
        <end position="210"/>
    </location>
</feature>
<accession>A0AAV3YAB8</accession>
<feature type="compositionally biased region" description="Basic and acidic residues" evidence="1">
    <location>
        <begin position="425"/>
        <end position="436"/>
    </location>
</feature>
<dbReference type="InterPro" id="IPR040350">
    <property type="entry name" value="TMEM272"/>
</dbReference>
<evidence type="ECO:0000313" key="4">
    <source>
        <dbReference type="Proteomes" id="UP000735302"/>
    </source>
</evidence>
<keyword evidence="2" id="KW-1133">Transmembrane helix</keyword>
<protein>
    <submittedName>
        <fullName evidence="3">TBC1 domain family member 2b</fullName>
    </submittedName>
</protein>
<feature type="compositionally biased region" description="Polar residues" evidence="1">
    <location>
        <begin position="36"/>
        <end position="50"/>
    </location>
</feature>
<keyword evidence="2" id="KW-0472">Membrane</keyword>
<evidence type="ECO:0000256" key="2">
    <source>
        <dbReference type="SAM" id="Phobius"/>
    </source>
</evidence>
<dbReference type="Proteomes" id="UP000735302">
    <property type="component" value="Unassembled WGS sequence"/>
</dbReference>
<dbReference type="PANTHER" id="PTHR33444">
    <property type="entry name" value="SI:DKEY-19B23.12-RELATED"/>
    <property type="match status" value="1"/>
</dbReference>
<sequence>MSMLTRTGTVVRKQRRRSSTASRGSSRRESAPTPSPTMCLSPSPSPSQANFDSCANGNGLATYHNGHRHSCYSFYSHLTPSPFPSQCGTPFGRSTSSVDMSPLSHRGQGRDLSKNSSFTFEIAPHSNGSFKLTPPPNDKPVYESTVLWAEVEDTDNHYSLLGSISEASNEARHPCDFIHKSLFIIGGTWPVTVFTLVLLALPLVMTAIGVNYLRECPREPKLPIYLVVGGSFGILKLVFLLWKQIRRHRDDVIDLHDDDDLLTMTRMTNMALNVFLSVWFVFGHYWLVRIWKPHFEAPLHEPRNWCDRTVFLFTFWQLVICHIILGVVVLITIALYCAYVCIKCFASSSGRSGDDAEAVTAVVATSSSAGGTHTQSSVVTRLNGHKHNLHSHYNNTSSSSNSNSNRNNRVQLESGNQQPQQQQQKLREDAEIAVKR</sequence>
<feature type="region of interest" description="Disordered" evidence="1">
    <location>
        <begin position="389"/>
        <end position="436"/>
    </location>
</feature>
<feature type="transmembrane region" description="Helical" evidence="2">
    <location>
        <begin position="270"/>
        <end position="291"/>
    </location>
</feature>
<keyword evidence="2" id="KW-0812">Transmembrane</keyword>
<feature type="transmembrane region" description="Helical" evidence="2">
    <location>
        <begin position="311"/>
        <end position="342"/>
    </location>
</feature>
<dbReference type="AlphaFoldDB" id="A0AAV3YAB8"/>
<dbReference type="PANTHER" id="PTHR33444:SF7">
    <property type="entry name" value="TRANSMEMBRANE PROTEIN 272"/>
    <property type="match status" value="1"/>
</dbReference>
<feature type="compositionally biased region" description="Low complexity" evidence="1">
    <location>
        <begin position="391"/>
        <end position="408"/>
    </location>
</feature>
<organism evidence="3 4">
    <name type="scientific">Plakobranchus ocellatus</name>
    <dbReference type="NCBI Taxonomy" id="259542"/>
    <lineage>
        <taxon>Eukaryota</taxon>
        <taxon>Metazoa</taxon>
        <taxon>Spiralia</taxon>
        <taxon>Lophotrochozoa</taxon>
        <taxon>Mollusca</taxon>
        <taxon>Gastropoda</taxon>
        <taxon>Heterobranchia</taxon>
        <taxon>Euthyneura</taxon>
        <taxon>Panpulmonata</taxon>
        <taxon>Sacoglossa</taxon>
        <taxon>Placobranchoidea</taxon>
        <taxon>Plakobranchidae</taxon>
        <taxon>Plakobranchus</taxon>
    </lineage>
</organism>
<feature type="transmembrane region" description="Helical" evidence="2">
    <location>
        <begin position="222"/>
        <end position="242"/>
    </location>
</feature>
<gene>
    <name evidence="3" type="ORF">PoB_000596300</name>
</gene>
<comment type="caution">
    <text evidence="3">The sequence shown here is derived from an EMBL/GenBank/DDBJ whole genome shotgun (WGS) entry which is preliminary data.</text>
</comment>